<gene>
    <name evidence="2" type="ORF">C7B46_01605</name>
</gene>
<protein>
    <recommendedName>
        <fullName evidence="1">HD/PDEase domain-containing protein</fullName>
    </recommendedName>
</protein>
<feature type="domain" description="HD/PDEase" evidence="1">
    <location>
        <begin position="51"/>
        <end position="182"/>
    </location>
</feature>
<dbReference type="InterPro" id="IPR045509">
    <property type="entry name" value="HD_assoc_2"/>
</dbReference>
<dbReference type="InterPro" id="IPR003607">
    <property type="entry name" value="HD/PDEase_dom"/>
</dbReference>
<dbReference type="GO" id="GO:0008832">
    <property type="term" value="F:dGTPase activity"/>
    <property type="evidence" value="ECO:0007669"/>
    <property type="project" value="TreeGrafter"/>
</dbReference>
<proteinExistence type="predicted"/>
<reference evidence="2 3" key="1">
    <citation type="journal article" date="2014" name="BMC Genomics">
        <title>Comparison of environmental and isolate Sulfobacillus genomes reveals diverse carbon, sulfur, nitrogen, and hydrogen metabolisms.</title>
        <authorList>
            <person name="Justice N.B."/>
            <person name="Norman A."/>
            <person name="Brown C.T."/>
            <person name="Singh A."/>
            <person name="Thomas B.C."/>
            <person name="Banfield J.F."/>
        </authorList>
    </citation>
    <scope>NUCLEOTIDE SEQUENCE [LARGE SCALE GENOMIC DNA]</scope>
    <source>
        <strain evidence="2">AMDSBA4</strain>
    </source>
</reference>
<accession>A0A2T2XLP4</accession>
<dbReference type="Gene3D" id="1.10.3210.10">
    <property type="entry name" value="Hypothetical protein af1432"/>
    <property type="match status" value="1"/>
</dbReference>
<dbReference type="Proteomes" id="UP000242972">
    <property type="component" value="Unassembled WGS sequence"/>
</dbReference>
<organism evidence="2 3">
    <name type="scientific">Sulfobacillus benefaciens</name>
    <dbReference type="NCBI Taxonomy" id="453960"/>
    <lineage>
        <taxon>Bacteria</taxon>
        <taxon>Bacillati</taxon>
        <taxon>Bacillota</taxon>
        <taxon>Clostridia</taxon>
        <taxon>Eubacteriales</taxon>
        <taxon>Clostridiales Family XVII. Incertae Sedis</taxon>
        <taxon>Sulfobacillus</taxon>
    </lineage>
</organism>
<dbReference type="PANTHER" id="PTHR11373">
    <property type="entry name" value="DEOXYNUCLEOSIDE TRIPHOSPHATE TRIPHOSPHOHYDROLASE"/>
    <property type="match status" value="1"/>
</dbReference>
<dbReference type="InterPro" id="IPR050135">
    <property type="entry name" value="dGTPase-like"/>
</dbReference>
<dbReference type="CDD" id="cd00077">
    <property type="entry name" value="HDc"/>
    <property type="match status" value="1"/>
</dbReference>
<evidence type="ECO:0000259" key="1">
    <source>
        <dbReference type="SMART" id="SM00471"/>
    </source>
</evidence>
<dbReference type="InterPro" id="IPR006674">
    <property type="entry name" value="HD_domain"/>
</dbReference>
<sequence length="428" mass="49515">MTEEEKVFKDPVHGYIYVHDPVIWALINTREMQRLRRIRQLGTSSVTYPGGDHTRFSHSLGVYEVIRQILLAFERNGYDWPHQLDRLAMVSGLLHDVGHAAYSHALEKVIGMRHERWSERIILDPATEVHQVLERVYPGFSQQVADVIGKRHANSLIVSLVSGQLDADRLDYLMRDSIFTGVDYGKFDLARIIRIMLPKEGKIVVRRSGLHTVEAYLLARYFMYWQVYFHPVSRSAEVLLRAILSRAQEVYATVFIPHPSLVGLFSGKIGLDDYLAIDDSVLMNAFNVWQKASDSVLADLCTRLVERHLFKYVEYPVSSPQVYQEISRDVERMGYDSRYYCLVDETGTVYYDYYLGEEGTSGKEGALFLWDEERGQLVEMSRLSKPISAIARERQGVRRLYLPQEVLEHPVVGPRIVQRIRQDRDTFH</sequence>
<dbReference type="EMBL" id="PXYW01000002">
    <property type="protein sequence ID" value="PSR35400.1"/>
    <property type="molecule type" value="Genomic_DNA"/>
</dbReference>
<dbReference type="GO" id="GO:0006203">
    <property type="term" value="P:dGTP catabolic process"/>
    <property type="evidence" value="ECO:0007669"/>
    <property type="project" value="TreeGrafter"/>
</dbReference>
<dbReference type="AlphaFoldDB" id="A0A2T2XLP4"/>
<dbReference type="PANTHER" id="PTHR11373:SF4">
    <property type="entry name" value="DEOXYNUCLEOSIDE TRIPHOSPHATE TRIPHOSPHOHYDROLASE SAMHD1"/>
    <property type="match status" value="1"/>
</dbReference>
<evidence type="ECO:0000313" key="2">
    <source>
        <dbReference type="EMBL" id="PSR35400.1"/>
    </source>
</evidence>
<dbReference type="Pfam" id="PF19276">
    <property type="entry name" value="HD_assoc_2"/>
    <property type="match status" value="1"/>
</dbReference>
<name>A0A2T2XLP4_9FIRM</name>
<dbReference type="SMART" id="SM00471">
    <property type="entry name" value="HDc"/>
    <property type="match status" value="1"/>
</dbReference>
<evidence type="ECO:0000313" key="3">
    <source>
        <dbReference type="Proteomes" id="UP000242972"/>
    </source>
</evidence>
<dbReference type="SUPFAM" id="SSF109604">
    <property type="entry name" value="HD-domain/PDEase-like"/>
    <property type="match status" value="1"/>
</dbReference>
<dbReference type="Pfam" id="PF01966">
    <property type="entry name" value="HD"/>
    <property type="match status" value="1"/>
</dbReference>
<comment type="caution">
    <text evidence="2">The sequence shown here is derived from an EMBL/GenBank/DDBJ whole genome shotgun (WGS) entry which is preliminary data.</text>
</comment>